<evidence type="ECO:0000259" key="1">
    <source>
        <dbReference type="Pfam" id="PF01863"/>
    </source>
</evidence>
<dbReference type="PANTHER" id="PTHR30399">
    <property type="entry name" value="UNCHARACTERIZED PROTEIN YGJP"/>
    <property type="match status" value="1"/>
</dbReference>
<gene>
    <name evidence="2" type="ORF">ENJ65_02660</name>
</gene>
<dbReference type="EMBL" id="DRNF01000169">
    <property type="protein sequence ID" value="HHJ80515.1"/>
    <property type="molecule type" value="Genomic_DNA"/>
</dbReference>
<proteinExistence type="predicted"/>
<evidence type="ECO:0000313" key="2">
    <source>
        <dbReference type="EMBL" id="HHJ80515.1"/>
    </source>
</evidence>
<sequence>MSALPPYSVRVSLRAKRLQMKVLPPGKVEVVVPRRCHLKHVPAFVAEHRQWLQFQLDKMATTYAEQPLLPTSIYFPAIDETWQVAYVDQPRGRLIELATGQLQLCGLNESLACQSLQRWLQQRARQVLPDWLAQVAVELGLGFNRVAVRGQKTRWGSCSAQQNINLNRALLFVSPGAVRYLMVHELCHTLHLNHSPSYWALVANKMPEYEKYETELRQALSIIPAWAQPGVGG</sequence>
<dbReference type="Pfam" id="PF01863">
    <property type="entry name" value="YgjP-like"/>
    <property type="match status" value="1"/>
</dbReference>
<dbReference type="InterPro" id="IPR053136">
    <property type="entry name" value="UTP_pyrophosphatase-like"/>
</dbReference>
<organism evidence="2">
    <name type="scientific">Candidatus Tenderia electrophaga</name>
    <dbReference type="NCBI Taxonomy" id="1748243"/>
    <lineage>
        <taxon>Bacteria</taxon>
        <taxon>Pseudomonadati</taxon>
        <taxon>Pseudomonadota</taxon>
        <taxon>Gammaproteobacteria</taxon>
        <taxon>Candidatus Tenderiales</taxon>
        <taxon>Candidatus Tenderiaceae</taxon>
        <taxon>Candidatus Tenderia</taxon>
    </lineage>
</organism>
<dbReference type="PANTHER" id="PTHR30399:SF1">
    <property type="entry name" value="UTP PYROPHOSPHATASE"/>
    <property type="match status" value="1"/>
</dbReference>
<dbReference type="Proteomes" id="UP000885832">
    <property type="component" value="Unassembled WGS sequence"/>
</dbReference>
<dbReference type="AlphaFoldDB" id="A0A832J2T6"/>
<reference evidence="2" key="1">
    <citation type="journal article" date="2020" name="mSystems">
        <title>Genome- and Community-Level Interaction Insights into Carbon Utilization and Element Cycling Functions of Hydrothermarchaeota in Hydrothermal Sediment.</title>
        <authorList>
            <person name="Zhou Z."/>
            <person name="Liu Y."/>
            <person name="Xu W."/>
            <person name="Pan J."/>
            <person name="Luo Z.H."/>
            <person name="Li M."/>
        </authorList>
    </citation>
    <scope>NUCLEOTIDE SEQUENCE [LARGE SCALE GENOMIC DNA]</scope>
    <source>
        <strain evidence="2">HyVt-505</strain>
    </source>
</reference>
<accession>A0A832J2T6</accession>
<dbReference type="CDD" id="cd07344">
    <property type="entry name" value="M48_yhfN_like"/>
    <property type="match status" value="1"/>
</dbReference>
<dbReference type="Gene3D" id="3.30.2010.10">
    <property type="entry name" value="Metalloproteases ('zincins'), catalytic domain"/>
    <property type="match status" value="1"/>
</dbReference>
<name>A0A832J2T6_9GAMM</name>
<dbReference type="InterPro" id="IPR002725">
    <property type="entry name" value="YgjP-like_metallopeptidase"/>
</dbReference>
<protein>
    <submittedName>
        <fullName evidence="2">M48 family peptidase</fullName>
    </submittedName>
</protein>
<feature type="domain" description="YgjP-like metallopeptidase" evidence="1">
    <location>
        <begin position="16"/>
        <end position="218"/>
    </location>
</feature>
<comment type="caution">
    <text evidence="2">The sequence shown here is derived from an EMBL/GenBank/DDBJ whole genome shotgun (WGS) entry which is preliminary data.</text>
</comment>